<feature type="compositionally biased region" description="Basic and acidic residues" evidence="3">
    <location>
        <begin position="204"/>
        <end position="218"/>
    </location>
</feature>
<keyword evidence="4" id="KW-0472">Membrane</keyword>
<sequence>MSAASNKTESLGMRLRGCKGGMFRCQSDNICIYPRYVCDGKPDCSDHSDEHLFPCPRDVCAGKIRCLNGRCVDPAACCNPRLDPTCDQWKRAQCCDDRFNSKYGYGTTISTTSGENLSDASLTVQSSILLVFGIGLVIVAIVVLITFLFARFLMRSVQRDYHRGAPTRVVTNDGMAMQSQVMIESPPPYSAQWDTPPTYSTTMSRDDHLPPPYEDRDNNNIGDGDASSPVDRLIPSTVIHLTPTTILTTSETQKDS</sequence>
<dbReference type="SUPFAM" id="SSF57424">
    <property type="entry name" value="LDL receptor-like module"/>
    <property type="match status" value="1"/>
</dbReference>
<feature type="compositionally biased region" description="Polar residues" evidence="3">
    <location>
        <begin position="192"/>
        <end position="203"/>
    </location>
</feature>
<keyword evidence="4" id="KW-0812">Transmembrane</keyword>
<dbReference type="AlphaFoldDB" id="A0A914WEC4"/>
<dbReference type="CDD" id="cd00112">
    <property type="entry name" value="LDLa"/>
    <property type="match status" value="1"/>
</dbReference>
<dbReference type="SMART" id="SM00192">
    <property type="entry name" value="LDLa"/>
    <property type="match status" value="1"/>
</dbReference>
<feature type="transmembrane region" description="Helical" evidence="4">
    <location>
        <begin position="128"/>
        <end position="153"/>
    </location>
</feature>
<accession>A0A914WEC4</accession>
<dbReference type="Gene3D" id="4.10.400.10">
    <property type="entry name" value="Low-density Lipoprotein Receptor"/>
    <property type="match status" value="1"/>
</dbReference>
<evidence type="ECO:0000313" key="6">
    <source>
        <dbReference type="WBParaSite" id="PSAMB.scaffold388size53591.g5399.t1"/>
    </source>
</evidence>
<evidence type="ECO:0000256" key="4">
    <source>
        <dbReference type="SAM" id="Phobius"/>
    </source>
</evidence>
<dbReference type="Proteomes" id="UP000887566">
    <property type="component" value="Unplaced"/>
</dbReference>
<evidence type="ECO:0000256" key="3">
    <source>
        <dbReference type="SAM" id="MobiDB-lite"/>
    </source>
</evidence>
<dbReference type="Pfam" id="PF00057">
    <property type="entry name" value="Ldl_recept_a"/>
    <property type="match status" value="1"/>
</dbReference>
<keyword evidence="5" id="KW-1185">Reference proteome</keyword>
<name>A0A914WEC4_9BILA</name>
<dbReference type="InterPro" id="IPR036055">
    <property type="entry name" value="LDL_receptor-like_sf"/>
</dbReference>
<protein>
    <submittedName>
        <fullName evidence="6">Uncharacterized protein</fullName>
    </submittedName>
</protein>
<evidence type="ECO:0000256" key="2">
    <source>
        <dbReference type="PROSITE-ProRule" id="PRU00124"/>
    </source>
</evidence>
<reference evidence="6" key="1">
    <citation type="submission" date="2022-11" db="UniProtKB">
        <authorList>
            <consortium name="WormBaseParasite"/>
        </authorList>
    </citation>
    <scope>IDENTIFICATION</scope>
</reference>
<dbReference type="PROSITE" id="PS01209">
    <property type="entry name" value="LDLRA_1"/>
    <property type="match status" value="1"/>
</dbReference>
<proteinExistence type="predicted"/>
<dbReference type="WBParaSite" id="PSAMB.scaffold388size53591.g5399.t1">
    <property type="protein sequence ID" value="PSAMB.scaffold388size53591.g5399.t1"/>
    <property type="gene ID" value="PSAMB.scaffold388size53591.g5399"/>
</dbReference>
<feature type="region of interest" description="Disordered" evidence="3">
    <location>
        <begin position="186"/>
        <end position="229"/>
    </location>
</feature>
<evidence type="ECO:0000313" key="5">
    <source>
        <dbReference type="Proteomes" id="UP000887566"/>
    </source>
</evidence>
<keyword evidence="1" id="KW-1015">Disulfide bond</keyword>
<dbReference type="PROSITE" id="PS50068">
    <property type="entry name" value="LDLRA_2"/>
    <property type="match status" value="1"/>
</dbReference>
<dbReference type="InterPro" id="IPR002172">
    <property type="entry name" value="LDrepeatLR_classA_rpt"/>
</dbReference>
<keyword evidence="4" id="KW-1133">Transmembrane helix</keyword>
<evidence type="ECO:0000256" key="1">
    <source>
        <dbReference type="ARBA" id="ARBA00023157"/>
    </source>
</evidence>
<comment type="caution">
    <text evidence="2">Lacks conserved residue(s) required for the propagation of feature annotation.</text>
</comment>
<dbReference type="InterPro" id="IPR023415">
    <property type="entry name" value="LDLR_class-A_CS"/>
</dbReference>
<organism evidence="5 6">
    <name type="scientific">Plectus sambesii</name>
    <dbReference type="NCBI Taxonomy" id="2011161"/>
    <lineage>
        <taxon>Eukaryota</taxon>
        <taxon>Metazoa</taxon>
        <taxon>Ecdysozoa</taxon>
        <taxon>Nematoda</taxon>
        <taxon>Chromadorea</taxon>
        <taxon>Plectida</taxon>
        <taxon>Plectina</taxon>
        <taxon>Plectoidea</taxon>
        <taxon>Plectidae</taxon>
        <taxon>Plectus</taxon>
    </lineage>
</organism>